<dbReference type="Proteomes" id="UP000324241">
    <property type="component" value="Unassembled WGS sequence"/>
</dbReference>
<dbReference type="GeneID" id="54330664"/>
<dbReference type="EMBL" id="QUQM01000007">
    <property type="protein sequence ID" value="KAA8646529.1"/>
    <property type="molecule type" value="Genomic_DNA"/>
</dbReference>
<name>A0A5M9MPQ5_9EURO</name>
<organism evidence="1 2">
    <name type="scientific">Aspergillus tanneri</name>
    <dbReference type="NCBI Taxonomy" id="1220188"/>
    <lineage>
        <taxon>Eukaryota</taxon>
        <taxon>Fungi</taxon>
        <taxon>Dikarya</taxon>
        <taxon>Ascomycota</taxon>
        <taxon>Pezizomycotina</taxon>
        <taxon>Eurotiomycetes</taxon>
        <taxon>Eurotiomycetidae</taxon>
        <taxon>Eurotiales</taxon>
        <taxon>Aspergillaceae</taxon>
        <taxon>Aspergillus</taxon>
        <taxon>Aspergillus subgen. Circumdati</taxon>
    </lineage>
</organism>
<reference evidence="1 2" key="1">
    <citation type="submission" date="2019-08" db="EMBL/GenBank/DDBJ databases">
        <title>The genome sequence of a newly discovered highly antifungal drug resistant Aspergillus species, Aspergillus tanneri NIH 1004.</title>
        <authorList>
            <person name="Mounaud S."/>
            <person name="Singh I."/>
            <person name="Joardar V."/>
            <person name="Pakala S."/>
            <person name="Pakala S."/>
            <person name="Venepally P."/>
            <person name="Chung J.K."/>
            <person name="Losada L."/>
            <person name="Nierman W.C."/>
        </authorList>
    </citation>
    <scope>NUCLEOTIDE SEQUENCE [LARGE SCALE GENOMIC DNA]</scope>
    <source>
        <strain evidence="1 2">NIH1004</strain>
    </source>
</reference>
<evidence type="ECO:0000313" key="1">
    <source>
        <dbReference type="EMBL" id="KAA8646529.1"/>
    </source>
</evidence>
<dbReference type="RefSeq" id="XP_033425890.1">
    <property type="nucleotide sequence ID" value="XM_033572575.1"/>
</dbReference>
<evidence type="ECO:0000313" key="2">
    <source>
        <dbReference type="Proteomes" id="UP000324241"/>
    </source>
</evidence>
<dbReference type="AlphaFoldDB" id="A0A5M9MPQ5"/>
<comment type="caution">
    <text evidence="1">The sequence shown here is derived from an EMBL/GenBank/DDBJ whole genome shotgun (WGS) entry which is preliminary data.</text>
</comment>
<gene>
    <name evidence="1" type="ORF">ATNIH1004_007962</name>
</gene>
<protein>
    <submittedName>
        <fullName evidence="1">Uncharacterized protein</fullName>
    </submittedName>
</protein>
<proteinExistence type="predicted"/>
<accession>A0A5M9MPQ5</accession>
<sequence>MAIGSAFAAKECTLIGDQIYRRLVKKKNGVGKSEFQTPIMVERSDPVTLIMPNIEYATFSAEAMFASFR</sequence>